<dbReference type="PROSITE" id="PS51387">
    <property type="entry name" value="FAD_PCMH"/>
    <property type="match status" value="1"/>
</dbReference>
<dbReference type="FunFam" id="1.10.45.10:FF:000001">
    <property type="entry name" value="D-lactate dehydrogenase mitochondrial"/>
    <property type="match status" value="1"/>
</dbReference>
<evidence type="ECO:0000259" key="6">
    <source>
        <dbReference type="PROSITE" id="PS51387"/>
    </source>
</evidence>
<dbReference type="PANTHER" id="PTHR43716:SF1">
    <property type="entry name" value="D-2-HYDROXYGLUTARATE DEHYDROGENASE, MITOCHONDRIAL"/>
    <property type="match status" value="1"/>
</dbReference>
<dbReference type="InterPro" id="IPR004113">
    <property type="entry name" value="FAD-bd_oxidored_4_C"/>
</dbReference>
<evidence type="ECO:0000256" key="2">
    <source>
        <dbReference type="ARBA" id="ARBA00008000"/>
    </source>
</evidence>
<gene>
    <name evidence="7" type="ORF">SRAS04492_LOCUS1931</name>
</gene>
<proteinExistence type="inferred from homology"/>
<dbReference type="Pfam" id="PF01565">
    <property type="entry name" value="FAD_binding_4"/>
    <property type="match status" value="1"/>
</dbReference>
<dbReference type="Gene3D" id="3.30.70.2740">
    <property type="match status" value="1"/>
</dbReference>
<dbReference type="Gene3D" id="3.30.465.10">
    <property type="match status" value="1"/>
</dbReference>
<dbReference type="AlphaFoldDB" id="A0A7S3CK84"/>
<dbReference type="Gene3D" id="3.30.70.2190">
    <property type="match status" value="1"/>
</dbReference>
<dbReference type="SUPFAM" id="SSF55103">
    <property type="entry name" value="FAD-linked oxidases, C-terminal domain"/>
    <property type="match status" value="1"/>
</dbReference>
<keyword evidence="3" id="KW-0285">Flavoprotein</keyword>
<dbReference type="Gene3D" id="1.10.45.10">
    <property type="entry name" value="Vanillyl-alcohol Oxidase, Chain A, domain 4"/>
    <property type="match status" value="1"/>
</dbReference>
<dbReference type="InterPro" id="IPR036318">
    <property type="entry name" value="FAD-bd_PCMH-like_sf"/>
</dbReference>
<reference evidence="7" key="1">
    <citation type="submission" date="2021-01" db="EMBL/GenBank/DDBJ databases">
        <authorList>
            <person name="Corre E."/>
            <person name="Pelletier E."/>
            <person name="Niang G."/>
            <person name="Scheremetjew M."/>
            <person name="Finn R."/>
            <person name="Kale V."/>
            <person name="Holt S."/>
            <person name="Cochrane G."/>
            <person name="Meng A."/>
            <person name="Brown T."/>
            <person name="Cohen L."/>
        </authorList>
    </citation>
    <scope>NUCLEOTIDE SEQUENCE</scope>
    <source>
        <strain evidence="7">Ras09</strain>
    </source>
</reference>
<evidence type="ECO:0000256" key="3">
    <source>
        <dbReference type="ARBA" id="ARBA00022630"/>
    </source>
</evidence>
<evidence type="ECO:0000256" key="5">
    <source>
        <dbReference type="ARBA" id="ARBA00023002"/>
    </source>
</evidence>
<evidence type="ECO:0000256" key="1">
    <source>
        <dbReference type="ARBA" id="ARBA00001974"/>
    </source>
</evidence>
<dbReference type="PANTHER" id="PTHR43716">
    <property type="entry name" value="D-2-HYDROXYGLUTARATE DEHYDROGENASE, MITOCHONDRIAL"/>
    <property type="match status" value="1"/>
</dbReference>
<dbReference type="SUPFAM" id="SSF56176">
    <property type="entry name" value="FAD-binding/transporter-associated domain-like"/>
    <property type="match status" value="1"/>
</dbReference>
<organism evidence="7">
    <name type="scientific">Strombidium rassoulzadegani</name>
    <dbReference type="NCBI Taxonomy" id="1082188"/>
    <lineage>
        <taxon>Eukaryota</taxon>
        <taxon>Sar</taxon>
        <taxon>Alveolata</taxon>
        <taxon>Ciliophora</taxon>
        <taxon>Intramacronucleata</taxon>
        <taxon>Spirotrichea</taxon>
        <taxon>Oligotrichia</taxon>
        <taxon>Strombidiidae</taxon>
        <taxon>Strombidium</taxon>
    </lineage>
</organism>
<dbReference type="GO" id="GO:0005739">
    <property type="term" value="C:mitochondrion"/>
    <property type="evidence" value="ECO:0007669"/>
    <property type="project" value="TreeGrafter"/>
</dbReference>
<protein>
    <recommendedName>
        <fullName evidence="6">FAD-binding PCMH-type domain-containing protein</fullName>
    </recommendedName>
</protein>
<comment type="cofactor">
    <cofactor evidence="1">
        <name>FAD</name>
        <dbReference type="ChEBI" id="CHEBI:57692"/>
    </cofactor>
</comment>
<dbReference type="InterPro" id="IPR016171">
    <property type="entry name" value="Vanillyl_alc_oxidase_C-sub2"/>
</dbReference>
<keyword evidence="4" id="KW-0274">FAD</keyword>
<dbReference type="GO" id="GO:0016491">
    <property type="term" value="F:oxidoreductase activity"/>
    <property type="evidence" value="ECO:0007669"/>
    <property type="project" value="UniProtKB-KW"/>
</dbReference>
<evidence type="ECO:0000256" key="4">
    <source>
        <dbReference type="ARBA" id="ARBA00022827"/>
    </source>
</evidence>
<dbReference type="GO" id="GO:0071949">
    <property type="term" value="F:FAD binding"/>
    <property type="evidence" value="ECO:0007669"/>
    <property type="project" value="InterPro"/>
</dbReference>
<keyword evidence="5" id="KW-0560">Oxidoreductase</keyword>
<dbReference type="EMBL" id="HBIA01003690">
    <property type="protein sequence ID" value="CAE0230144.1"/>
    <property type="molecule type" value="Transcribed_RNA"/>
</dbReference>
<sequence length="380" mass="42322">MNKVIEFDEAQSTLYCEAGCILETLQNHTKDLGYMMPLDLGAKGSCQIGGNLATNAGGIKFIKQGSMHSNCVGLKVVLADGTIIDQMDPHVTLPIGYDLKQLFIGAEGTLGFITECAIFCPPYPKNRQVALLASNDYEQIMKCLQISKKELSSQLSAVEFMDWESASIAMDYLSLENPLSDEYKYYILIEMSGNSQEELLQEQMLELLEKLEDHYEDGLMCESETQKDQIWHIREGISMAASGYGLAFKFDISLESKDFEDIILKTQERVNHLGGRVLGHGHIGDGNLHLNTVMKGFKDMDTAKQIKEALQPFVFDYIKEKNGSVSAEHGIGLLKTDYLGHSKSSEMIGYMGMLKKVFDPKGILNPYKVLPDHAFKPGTD</sequence>
<name>A0A7S3CK84_9SPIT</name>
<dbReference type="Pfam" id="PF02913">
    <property type="entry name" value="FAD-oxidase_C"/>
    <property type="match status" value="1"/>
</dbReference>
<dbReference type="InterPro" id="IPR016164">
    <property type="entry name" value="FAD-linked_Oxase-like_C"/>
</dbReference>
<comment type="similarity">
    <text evidence="2">Belongs to the FAD-binding oxidoreductase/transferase type 4 family.</text>
</comment>
<dbReference type="InterPro" id="IPR051264">
    <property type="entry name" value="FAD-oxidored/transferase_4"/>
</dbReference>
<dbReference type="InterPro" id="IPR016166">
    <property type="entry name" value="FAD-bd_PCMH"/>
</dbReference>
<accession>A0A7S3CK84</accession>
<dbReference type="InterPro" id="IPR006094">
    <property type="entry name" value="Oxid_FAD_bind_N"/>
</dbReference>
<feature type="domain" description="FAD-binding PCMH-type" evidence="6">
    <location>
        <begin position="1"/>
        <end position="123"/>
    </location>
</feature>
<evidence type="ECO:0000313" key="7">
    <source>
        <dbReference type="EMBL" id="CAE0230144.1"/>
    </source>
</evidence>
<dbReference type="InterPro" id="IPR016169">
    <property type="entry name" value="FAD-bd_PCMH_sub2"/>
</dbReference>